<comment type="similarity">
    <text evidence="1">Belongs to the LysR transcriptional regulatory family.</text>
</comment>
<dbReference type="InterPro" id="IPR036388">
    <property type="entry name" value="WH-like_DNA-bd_sf"/>
</dbReference>
<evidence type="ECO:0000313" key="7">
    <source>
        <dbReference type="Proteomes" id="UP000823863"/>
    </source>
</evidence>
<evidence type="ECO:0000256" key="2">
    <source>
        <dbReference type="ARBA" id="ARBA00023015"/>
    </source>
</evidence>
<accession>A0A9D2TG21</accession>
<dbReference type="PANTHER" id="PTHR30126:SF40">
    <property type="entry name" value="HTH-TYPE TRANSCRIPTIONAL REGULATOR GLTR"/>
    <property type="match status" value="1"/>
</dbReference>
<gene>
    <name evidence="6" type="ORF">H9931_10700</name>
</gene>
<dbReference type="PROSITE" id="PS50931">
    <property type="entry name" value="HTH_LYSR"/>
    <property type="match status" value="1"/>
</dbReference>
<reference evidence="6" key="1">
    <citation type="journal article" date="2021" name="PeerJ">
        <title>Extensive microbial diversity within the chicken gut microbiome revealed by metagenomics and culture.</title>
        <authorList>
            <person name="Gilroy R."/>
            <person name="Ravi A."/>
            <person name="Getino M."/>
            <person name="Pursley I."/>
            <person name="Horton D.L."/>
            <person name="Alikhan N.F."/>
            <person name="Baker D."/>
            <person name="Gharbi K."/>
            <person name="Hall N."/>
            <person name="Watson M."/>
            <person name="Adriaenssens E.M."/>
            <person name="Foster-Nyarko E."/>
            <person name="Jarju S."/>
            <person name="Secka A."/>
            <person name="Antonio M."/>
            <person name="Oren A."/>
            <person name="Chaudhuri R.R."/>
            <person name="La Ragione R."/>
            <person name="Hildebrand F."/>
            <person name="Pallen M.J."/>
        </authorList>
    </citation>
    <scope>NUCLEOTIDE SEQUENCE</scope>
    <source>
        <strain evidence="6">CHK198-12963</strain>
    </source>
</reference>
<dbReference type="Gene3D" id="3.40.190.290">
    <property type="match status" value="1"/>
</dbReference>
<dbReference type="Gene3D" id="1.10.10.10">
    <property type="entry name" value="Winged helix-like DNA-binding domain superfamily/Winged helix DNA-binding domain"/>
    <property type="match status" value="1"/>
</dbReference>
<dbReference type="CDD" id="cd05466">
    <property type="entry name" value="PBP2_LTTR_substrate"/>
    <property type="match status" value="1"/>
</dbReference>
<evidence type="ECO:0000256" key="3">
    <source>
        <dbReference type="ARBA" id="ARBA00023125"/>
    </source>
</evidence>
<dbReference type="EMBL" id="DWWB01000057">
    <property type="protein sequence ID" value="HJC67167.1"/>
    <property type="molecule type" value="Genomic_DNA"/>
</dbReference>
<dbReference type="InterPro" id="IPR000847">
    <property type="entry name" value="LysR_HTH_N"/>
</dbReference>
<keyword evidence="3" id="KW-0238">DNA-binding</keyword>
<dbReference type="InterPro" id="IPR005119">
    <property type="entry name" value="LysR_subst-bd"/>
</dbReference>
<evidence type="ECO:0000259" key="5">
    <source>
        <dbReference type="PROSITE" id="PS50931"/>
    </source>
</evidence>
<dbReference type="Pfam" id="PF03466">
    <property type="entry name" value="LysR_substrate"/>
    <property type="match status" value="1"/>
</dbReference>
<name>A0A9D2TG21_9FIRM</name>
<evidence type="ECO:0000313" key="6">
    <source>
        <dbReference type="EMBL" id="HJC67167.1"/>
    </source>
</evidence>
<dbReference type="GO" id="GO:0003700">
    <property type="term" value="F:DNA-binding transcription factor activity"/>
    <property type="evidence" value="ECO:0007669"/>
    <property type="project" value="InterPro"/>
</dbReference>
<evidence type="ECO:0000256" key="4">
    <source>
        <dbReference type="ARBA" id="ARBA00023163"/>
    </source>
</evidence>
<comment type="caution">
    <text evidence="6">The sequence shown here is derived from an EMBL/GenBank/DDBJ whole genome shotgun (WGS) entry which is preliminary data.</text>
</comment>
<dbReference type="PANTHER" id="PTHR30126">
    <property type="entry name" value="HTH-TYPE TRANSCRIPTIONAL REGULATOR"/>
    <property type="match status" value="1"/>
</dbReference>
<dbReference type="GO" id="GO:0000976">
    <property type="term" value="F:transcription cis-regulatory region binding"/>
    <property type="evidence" value="ECO:0007669"/>
    <property type="project" value="TreeGrafter"/>
</dbReference>
<dbReference type="AlphaFoldDB" id="A0A9D2TG21"/>
<sequence>MNVKDYRYIIEIADQEGISQAAEALCITQSALTKFLQRTEKELGITLFLRKNNRLVLTEAGRYYVEKGREIVKLDYEIEEGIAQIIENRENHIRIGCSVGREDYMIQNVIAPFMEKNPNVCVQILGGSTSTRLTMVEKNELDFALVTSRDYRPGLYYDPVGEASLVLAVPVDSPVIERAQKEENSCYPVVALEDWIDQPFIQLSAMTASGKMLRDFFKKKGVTPVIRLEVNSVRSAMIAVEAGIGNAVFWEVPRKRRKVEYLYLRELRPESQRMYLAYRSDYYMSPPGRDLIRLFRQGEQKKEN</sequence>
<keyword evidence="4" id="KW-0804">Transcription</keyword>
<proteinExistence type="inferred from homology"/>
<dbReference type="SUPFAM" id="SSF46785">
    <property type="entry name" value="Winged helix' DNA-binding domain"/>
    <property type="match status" value="1"/>
</dbReference>
<feature type="domain" description="HTH lysR-type" evidence="5">
    <location>
        <begin position="1"/>
        <end position="58"/>
    </location>
</feature>
<protein>
    <submittedName>
        <fullName evidence="6">LysR family transcriptional regulator</fullName>
    </submittedName>
</protein>
<evidence type="ECO:0000256" key="1">
    <source>
        <dbReference type="ARBA" id="ARBA00009437"/>
    </source>
</evidence>
<dbReference type="SUPFAM" id="SSF53850">
    <property type="entry name" value="Periplasmic binding protein-like II"/>
    <property type="match status" value="1"/>
</dbReference>
<dbReference type="Proteomes" id="UP000823863">
    <property type="component" value="Unassembled WGS sequence"/>
</dbReference>
<dbReference type="InterPro" id="IPR036390">
    <property type="entry name" value="WH_DNA-bd_sf"/>
</dbReference>
<keyword evidence="2" id="KW-0805">Transcription regulation</keyword>
<organism evidence="6 7">
    <name type="scientific">Candidatus Enterocloster excrementigallinarum</name>
    <dbReference type="NCBI Taxonomy" id="2838558"/>
    <lineage>
        <taxon>Bacteria</taxon>
        <taxon>Bacillati</taxon>
        <taxon>Bacillota</taxon>
        <taxon>Clostridia</taxon>
        <taxon>Lachnospirales</taxon>
        <taxon>Lachnospiraceae</taxon>
        <taxon>Enterocloster</taxon>
    </lineage>
</organism>
<dbReference type="Pfam" id="PF00126">
    <property type="entry name" value="HTH_1"/>
    <property type="match status" value="1"/>
</dbReference>
<reference evidence="6" key="2">
    <citation type="submission" date="2021-04" db="EMBL/GenBank/DDBJ databases">
        <authorList>
            <person name="Gilroy R."/>
        </authorList>
    </citation>
    <scope>NUCLEOTIDE SEQUENCE</scope>
    <source>
        <strain evidence="6">CHK198-12963</strain>
    </source>
</reference>